<sequence>MATPPILFSYKNDYKSLPIITPEASETIQEVTEVEKSENVPEDPTANVLEESCLDDSRPLKLAWPTSKHTPFGTKLNFSLENDTPVPEQEDAIFDAHLNAFQLPGTSTAASKKDESADDLPITSHDETLIETPPLDSNSISMHFSHEMKTMLCAIFGEPETETDLAESSEVEVPIWICQQLYNAWKKQPVMENPMDIITKQDEALGLQDEEIARLLCKELNGFEVGYGQPPLAFAQNNMASHLTLQLLHEKYDKYFNPNIVEDIYRECKYANFEL</sequence>
<proteinExistence type="predicted"/>
<dbReference type="WBParaSite" id="ACRNAN_scaffold4621.g20497.t2">
    <property type="protein sequence ID" value="ACRNAN_scaffold4621.g20497.t2"/>
    <property type="gene ID" value="ACRNAN_scaffold4621.g20497"/>
</dbReference>
<organism evidence="1 2">
    <name type="scientific">Acrobeloides nanus</name>
    <dbReference type="NCBI Taxonomy" id="290746"/>
    <lineage>
        <taxon>Eukaryota</taxon>
        <taxon>Metazoa</taxon>
        <taxon>Ecdysozoa</taxon>
        <taxon>Nematoda</taxon>
        <taxon>Chromadorea</taxon>
        <taxon>Rhabditida</taxon>
        <taxon>Tylenchina</taxon>
        <taxon>Cephalobomorpha</taxon>
        <taxon>Cephaloboidea</taxon>
        <taxon>Cephalobidae</taxon>
        <taxon>Acrobeloides</taxon>
    </lineage>
</organism>
<name>A0A914DYG8_9BILA</name>
<evidence type="ECO:0000313" key="1">
    <source>
        <dbReference type="Proteomes" id="UP000887540"/>
    </source>
</evidence>
<dbReference type="AlphaFoldDB" id="A0A914DYG8"/>
<evidence type="ECO:0000313" key="2">
    <source>
        <dbReference type="WBParaSite" id="ACRNAN_scaffold4621.g20497.t2"/>
    </source>
</evidence>
<keyword evidence="1" id="KW-1185">Reference proteome</keyword>
<reference evidence="2" key="1">
    <citation type="submission" date="2022-11" db="UniProtKB">
        <authorList>
            <consortium name="WormBaseParasite"/>
        </authorList>
    </citation>
    <scope>IDENTIFICATION</scope>
</reference>
<dbReference type="Proteomes" id="UP000887540">
    <property type="component" value="Unplaced"/>
</dbReference>
<accession>A0A914DYG8</accession>
<protein>
    <submittedName>
        <fullName evidence="2">DNA replication complex GINS protein PSF3</fullName>
    </submittedName>
</protein>